<protein>
    <recommendedName>
        <fullName evidence="3">YD repeat-containing protein</fullName>
    </recommendedName>
</protein>
<sequence length="190" mass="22619">MLKNQTYISSISFTGQHLTFYFDKAGRLLLKYSHTNTSDTNYYLDDNGQDSRYDLSDPYVDYYSDADYKELRGKLKRVGPLEITYYDRFDWDELKGKVKSIGNVKFTYYDRFDWDELRGKIKSVGDMKITYYNHFDWDELNGKIKAIGNTSFTYYDRFDPNYKIGRLENITGNTQGLNIIKLHDPFDRYD</sequence>
<dbReference type="Proteomes" id="UP001597010">
    <property type="component" value="Unassembled WGS sequence"/>
</dbReference>
<name>A0ABW3AWN9_9SPHI</name>
<proteinExistence type="predicted"/>
<evidence type="ECO:0000313" key="2">
    <source>
        <dbReference type="Proteomes" id="UP001597010"/>
    </source>
</evidence>
<reference evidence="2" key="1">
    <citation type="journal article" date="2019" name="Int. J. Syst. Evol. Microbiol.">
        <title>The Global Catalogue of Microorganisms (GCM) 10K type strain sequencing project: providing services to taxonomists for standard genome sequencing and annotation.</title>
        <authorList>
            <consortium name="The Broad Institute Genomics Platform"/>
            <consortium name="The Broad Institute Genome Sequencing Center for Infectious Disease"/>
            <person name="Wu L."/>
            <person name="Ma J."/>
        </authorList>
    </citation>
    <scope>NUCLEOTIDE SEQUENCE [LARGE SCALE GENOMIC DNA]</scope>
    <source>
        <strain evidence="2">CCUG 61484</strain>
    </source>
</reference>
<evidence type="ECO:0000313" key="1">
    <source>
        <dbReference type="EMBL" id="MFD0795219.1"/>
    </source>
</evidence>
<keyword evidence="2" id="KW-1185">Reference proteome</keyword>
<comment type="caution">
    <text evidence="1">The sequence shown here is derived from an EMBL/GenBank/DDBJ whole genome shotgun (WGS) entry which is preliminary data.</text>
</comment>
<dbReference type="EMBL" id="JBHTHZ010000014">
    <property type="protein sequence ID" value="MFD0795219.1"/>
    <property type="molecule type" value="Genomic_DNA"/>
</dbReference>
<evidence type="ECO:0008006" key="3">
    <source>
        <dbReference type="Google" id="ProtNLM"/>
    </source>
</evidence>
<dbReference type="RefSeq" id="WP_377117406.1">
    <property type="nucleotide sequence ID" value="NZ_JBHTHZ010000014.1"/>
</dbReference>
<organism evidence="1 2">
    <name type="scientific">Mucilaginibacter litoreus</name>
    <dbReference type="NCBI Taxonomy" id="1048221"/>
    <lineage>
        <taxon>Bacteria</taxon>
        <taxon>Pseudomonadati</taxon>
        <taxon>Bacteroidota</taxon>
        <taxon>Sphingobacteriia</taxon>
        <taxon>Sphingobacteriales</taxon>
        <taxon>Sphingobacteriaceae</taxon>
        <taxon>Mucilaginibacter</taxon>
    </lineage>
</organism>
<accession>A0ABW3AWN9</accession>
<gene>
    <name evidence="1" type="ORF">ACFQZX_16470</name>
</gene>